<gene>
    <name evidence="1" type="ORF">EC957_009502</name>
</gene>
<comment type="caution">
    <text evidence="1">The sequence shown here is derived from an EMBL/GenBank/DDBJ whole genome shotgun (WGS) entry which is preliminary data.</text>
</comment>
<accession>A0A9P6EWF5</accession>
<organism evidence="1 2">
    <name type="scientific">Mortierella hygrophila</name>
    <dbReference type="NCBI Taxonomy" id="979708"/>
    <lineage>
        <taxon>Eukaryota</taxon>
        <taxon>Fungi</taxon>
        <taxon>Fungi incertae sedis</taxon>
        <taxon>Mucoromycota</taxon>
        <taxon>Mortierellomycotina</taxon>
        <taxon>Mortierellomycetes</taxon>
        <taxon>Mortierellales</taxon>
        <taxon>Mortierellaceae</taxon>
        <taxon>Mortierella</taxon>
    </lineage>
</organism>
<evidence type="ECO:0000313" key="2">
    <source>
        <dbReference type="Proteomes" id="UP000723463"/>
    </source>
</evidence>
<dbReference type="Proteomes" id="UP000723463">
    <property type="component" value="Unassembled WGS sequence"/>
</dbReference>
<proteinExistence type="predicted"/>
<sequence length="138" mass="16008">MDTAYGGRVVPRINEDEARLHYCLKDYQFRNLHSIVVCSVRTFRDPYEVRLYDEKAILKQARWIHGGDVGIANARQFFAEQGERVELPPVGPVLERRNKIRQAFLMRKVYASSVLPQVRHYVKTGRGNFEEIVCTLAV</sequence>
<reference evidence="1" key="1">
    <citation type="journal article" date="2020" name="Fungal Divers.">
        <title>Resolving the Mortierellaceae phylogeny through synthesis of multi-gene phylogenetics and phylogenomics.</title>
        <authorList>
            <person name="Vandepol N."/>
            <person name="Liber J."/>
            <person name="Desiro A."/>
            <person name="Na H."/>
            <person name="Kennedy M."/>
            <person name="Barry K."/>
            <person name="Grigoriev I.V."/>
            <person name="Miller A.N."/>
            <person name="O'Donnell K."/>
            <person name="Stajich J.E."/>
            <person name="Bonito G."/>
        </authorList>
    </citation>
    <scope>NUCLEOTIDE SEQUENCE</scope>
    <source>
        <strain evidence="1">NRRL 2591</strain>
    </source>
</reference>
<protein>
    <submittedName>
        <fullName evidence="1">Uncharacterized protein</fullName>
    </submittedName>
</protein>
<evidence type="ECO:0000313" key="1">
    <source>
        <dbReference type="EMBL" id="KAF9536876.1"/>
    </source>
</evidence>
<name>A0A9P6EWF5_9FUNG</name>
<dbReference type="AlphaFoldDB" id="A0A9P6EWF5"/>
<keyword evidence="2" id="KW-1185">Reference proteome</keyword>
<dbReference type="EMBL" id="JAAAXW010000522">
    <property type="protein sequence ID" value="KAF9536876.1"/>
    <property type="molecule type" value="Genomic_DNA"/>
</dbReference>